<dbReference type="RefSeq" id="WP_343977046.1">
    <property type="nucleotide sequence ID" value="NZ_BAAAJG010000008.1"/>
</dbReference>
<proteinExistence type="predicted"/>
<dbReference type="PANTHER" id="PTHR33164:SF64">
    <property type="entry name" value="TRANSCRIPTIONAL REGULATOR SLYA"/>
    <property type="match status" value="1"/>
</dbReference>
<comment type="caution">
    <text evidence="6">The sequence shown here is derived from an EMBL/GenBank/DDBJ whole genome shotgun (WGS) entry which is preliminary data.</text>
</comment>
<dbReference type="Proteomes" id="UP001597145">
    <property type="component" value="Unassembled WGS sequence"/>
</dbReference>
<evidence type="ECO:0000313" key="6">
    <source>
        <dbReference type="EMBL" id="MFD1530219.1"/>
    </source>
</evidence>
<dbReference type="PANTHER" id="PTHR33164">
    <property type="entry name" value="TRANSCRIPTIONAL REGULATOR, MARR FAMILY"/>
    <property type="match status" value="1"/>
</dbReference>
<gene>
    <name evidence="6" type="ORF">ACFSCY_12270</name>
</gene>
<protein>
    <submittedName>
        <fullName evidence="6">MarR family winged helix-turn-helix transcriptional regulator</fullName>
    </submittedName>
</protein>
<feature type="region of interest" description="Disordered" evidence="4">
    <location>
        <begin position="142"/>
        <end position="163"/>
    </location>
</feature>
<name>A0ABW4FJU9_9PSEU</name>
<evidence type="ECO:0000259" key="5">
    <source>
        <dbReference type="PROSITE" id="PS50995"/>
    </source>
</evidence>
<keyword evidence="7" id="KW-1185">Reference proteome</keyword>
<dbReference type="SMART" id="SM00347">
    <property type="entry name" value="HTH_MARR"/>
    <property type="match status" value="1"/>
</dbReference>
<sequence>MFPQNSSREFSHLISHVERRVTERLRSALGPEGCDVDQWRVLNILSEGSGYPMTEVADCVGVRPAALTRLVDRLVANNLVYRRIDPEDRRRVRLFLTPRGKSVHRRLTVLVERSQAELFTSSEEAQLLQDLLRRLDHALDRGAALPGPADGPADPRLLPTARR</sequence>
<evidence type="ECO:0000256" key="4">
    <source>
        <dbReference type="SAM" id="MobiDB-lite"/>
    </source>
</evidence>
<evidence type="ECO:0000256" key="3">
    <source>
        <dbReference type="ARBA" id="ARBA00023163"/>
    </source>
</evidence>
<reference evidence="7" key="1">
    <citation type="journal article" date="2019" name="Int. J. Syst. Evol. Microbiol.">
        <title>The Global Catalogue of Microorganisms (GCM) 10K type strain sequencing project: providing services to taxonomists for standard genome sequencing and annotation.</title>
        <authorList>
            <consortium name="The Broad Institute Genomics Platform"/>
            <consortium name="The Broad Institute Genome Sequencing Center for Infectious Disease"/>
            <person name="Wu L."/>
            <person name="Ma J."/>
        </authorList>
    </citation>
    <scope>NUCLEOTIDE SEQUENCE [LARGE SCALE GENOMIC DNA]</scope>
    <source>
        <strain evidence="7">JCM 12165</strain>
    </source>
</reference>
<dbReference type="InterPro" id="IPR000835">
    <property type="entry name" value="HTH_MarR-typ"/>
</dbReference>
<evidence type="ECO:0000256" key="1">
    <source>
        <dbReference type="ARBA" id="ARBA00023015"/>
    </source>
</evidence>
<keyword evidence="3" id="KW-0804">Transcription</keyword>
<accession>A0ABW4FJU9</accession>
<keyword evidence="2" id="KW-0238">DNA-binding</keyword>
<feature type="domain" description="HTH marR-type" evidence="5">
    <location>
        <begin position="7"/>
        <end position="137"/>
    </location>
</feature>
<dbReference type="InterPro" id="IPR036390">
    <property type="entry name" value="WH_DNA-bd_sf"/>
</dbReference>
<evidence type="ECO:0000256" key="2">
    <source>
        <dbReference type="ARBA" id="ARBA00023125"/>
    </source>
</evidence>
<keyword evidence="1" id="KW-0805">Transcription regulation</keyword>
<organism evidence="6 7">
    <name type="scientific">Pseudonocardia aurantiaca</name>
    <dbReference type="NCBI Taxonomy" id="75290"/>
    <lineage>
        <taxon>Bacteria</taxon>
        <taxon>Bacillati</taxon>
        <taxon>Actinomycetota</taxon>
        <taxon>Actinomycetes</taxon>
        <taxon>Pseudonocardiales</taxon>
        <taxon>Pseudonocardiaceae</taxon>
        <taxon>Pseudonocardia</taxon>
    </lineage>
</organism>
<dbReference type="Pfam" id="PF01047">
    <property type="entry name" value="MarR"/>
    <property type="match status" value="1"/>
</dbReference>
<dbReference type="InterPro" id="IPR039422">
    <property type="entry name" value="MarR/SlyA-like"/>
</dbReference>
<dbReference type="SUPFAM" id="SSF46785">
    <property type="entry name" value="Winged helix' DNA-binding domain"/>
    <property type="match status" value="1"/>
</dbReference>
<dbReference type="InterPro" id="IPR036388">
    <property type="entry name" value="WH-like_DNA-bd_sf"/>
</dbReference>
<dbReference type="Gene3D" id="1.10.10.10">
    <property type="entry name" value="Winged helix-like DNA-binding domain superfamily/Winged helix DNA-binding domain"/>
    <property type="match status" value="1"/>
</dbReference>
<evidence type="ECO:0000313" key="7">
    <source>
        <dbReference type="Proteomes" id="UP001597145"/>
    </source>
</evidence>
<dbReference type="PROSITE" id="PS50995">
    <property type="entry name" value="HTH_MARR_2"/>
    <property type="match status" value="1"/>
</dbReference>
<dbReference type="EMBL" id="JBHUCP010000007">
    <property type="protein sequence ID" value="MFD1530219.1"/>
    <property type="molecule type" value="Genomic_DNA"/>
</dbReference>
<feature type="compositionally biased region" description="Low complexity" evidence="4">
    <location>
        <begin position="142"/>
        <end position="157"/>
    </location>
</feature>